<keyword evidence="2" id="KW-0732">Signal</keyword>
<dbReference type="PROSITE" id="PS51257">
    <property type="entry name" value="PROKAR_LIPOPROTEIN"/>
    <property type="match status" value="1"/>
</dbReference>
<keyword evidence="4" id="KW-1185">Reference proteome</keyword>
<name>A0A939DG40_9GAMM</name>
<accession>A0A939DG40</accession>
<dbReference type="Gene3D" id="3.60.70.12">
    <property type="entry name" value="L-amino peptidase D-ALA esterase/amidase"/>
    <property type="match status" value="1"/>
</dbReference>
<dbReference type="GO" id="GO:0004177">
    <property type="term" value="F:aminopeptidase activity"/>
    <property type="evidence" value="ECO:0007669"/>
    <property type="project" value="TreeGrafter"/>
</dbReference>
<dbReference type="PANTHER" id="PTHR36512">
    <property type="entry name" value="D-AMINOPEPTIDASE"/>
    <property type="match status" value="1"/>
</dbReference>
<gene>
    <name evidence="3" type="ORF">JYP50_09735</name>
</gene>
<dbReference type="SUPFAM" id="SSF56266">
    <property type="entry name" value="DmpA/ArgJ-like"/>
    <property type="match status" value="1"/>
</dbReference>
<feature type="signal peptide" evidence="2">
    <location>
        <begin position="1"/>
        <end position="28"/>
    </location>
</feature>
<dbReference type="InterPro" id="IPR005321">
    <property type="entry name" value="Peptidase_S58_DmpA"/>
</dbReference>
<organism evidence="3 4">
    <name type="scientific">Parahaliea mediterranea</name>
    <dbReference type="NCBI Taxonomy" id="651086"/>
    <lineage>
        <taxon>Bacteria</taxon>
        <taxon>Pseudomonadati</taxon>
        <taxon>Pseudomonadota</taxon>
        <taxon>Gammaproteobacteria</taxon>
        <taxon>Cellvibrionales</taxon>
        <taxon>Halieaceae</taxon>
        <taxon>Parahaliea</taxon>
    </lineage>
</organism>
<evidence type="ECO:0000313" key="4">
    <source>
        <dbReference type="Proteomes" id="UP000664303"/>
    </source>
</evidence>
<feature type="chain" id="PRO_5037381481" evidence="2">
    <location>
        <begin position="29"/>
        <end position="459"/>
    </location>
</feature>
<dbReference type="Pfam" id="PF03576">
    <property type="entry name" value="Peptidase_S58"/>
    <property type="match status" value="1"/>
</dbReference>
<comment type="caution">
    <text evidence="3">The sequence shown here is derived from an EMBL/GenBank/DDBJ whole genome shotgun (WGS) entry which is preliminary data.</text>
</comment>
<dbReference type="InterPro" id="IPR016117">
    <property type="entry name" value="ArgJ-like_dom_sf"/>
</dbReference>
<sequence length="459" mass="49507">MPVLPRFSAFSPAVFAACLTLAGPAAFAEGGPQQHLRPLLNQAGERVLEYDWPMLKVGTGEYEEGPTGVTVFHFQEKSQVAVDVRGGGPGTVNAAYMELGYDMPELDTVVFAGGSWYGLEATTAVATALKDDGIRDGDAFSLEPSIAMSVGSIIFDFGSRRLNEIYPDKRLAQAAFRAADSGRFPLGAHGAGRFAKTGGFFGCNAYSGQGGAYREFGEVKIATFTVVNALGAVTDRDGNAVACYGEDGWPSPLKTRDLMSEFVAKREAPEAGNRKNTTVSLVVTNQKMTPAELKRLAAQVHTSMARGLQPFATIFDGDVLYAVSTGELDETVFSSAELGTLASEVMWDAILSSVPPQPAHPEFRDRQVLDAGALAKLGGHYRFSPKASLQVEYRDGELYARATGERDVYAIGREEPVRLLPVDATDFTVDSRYPLRLRFAADGQLVLNPGHWQQLGRRQ</sequence>
<dbReference type="EMBL" id="JAFKCZ010000006">
    <property type="protein sequence ID" value="MBN7796872.1"/>
    <property type="molecule type" value="Genomic_DNA"/>
</dbReference>
<comment type="similarity">
    <text evidence="1">Belongs to the peptidase S58 family.</text>
</comment>
<evidence type="ECO:0000313" key="3">
    <source>
        <dbReference type="EMBL" id="MBN7796872.1"/>
    </source>
</evidence>
<reference evidence="3" key="1">
    <citation type="submission" date="2021-02" db="EMBL/GenBank/DDBJ databases">
        <title>PHA producing bacteria isolated from coastal sediment in Guangdong, Shenzhen.</title>
        <authorList>
            <person name="Zheng W."/>
            <person name="Yu S."/>
            <person name="Huang Y."/>
        </authorList>
    </citation>
    <scope>NUCLEOTIDE SEQUENCE</scope>
    <source>
        <strain evidence="3">TN14-10</strain>
    </source>
</reference>
<evidence type="ECO:0000256" key="1">
    <source>
        <dbReference type="ARBA" id="ARBA00007068"/>
    </source>
</evidence>
<dbReference type="PANTHER" id="PTHR36512:SF3">
    <property type="entry name" value="BLR5678 PROTEIN"/>
    <property type="match status" value="1"/>
</dbReference>
<protein>
    <submittedName>
        <fullName evidence="3">P1 family peptidase</fullName>
    </submittedName>
</protein>
<proteinExistence type="inferred from homology"/>
<dbReference type="Proteomes" id="UP000664303">
    <property type="component" value="Unassembled WGS sequence"/>
</dbReference>
<dbReference type="RefSeq" id="WP_206560313.1">
    <property type="nucleotide sequence ID" value="NZ_JAFKCZ010000006.1"/>
</dbReference>
<dbReference type="AlphaFoldDB" id="A0A939DG40"/>
<evidence type="ECO:0000256" key="2">
    <source>
        <dbReference type="SAM" id="SignalP"/>
    </source>
</evidence>